<proteinExistence type="predicted"/>
<evidence type="ECO:0008006" key="3">
    <source>
        <dbReference type="Google" id="ProtNLM"/>
    </source>
</evidence>
<dbReference type="SUPFAM" id="SSF53098">
    <property type="entry name" value="Ribonuclease H-like"/>
    <property type="match status" value="1"/>
</dbReference>
<comment type="caution">
    <text evidence="1">The sequence shown here is derived from an EMBL/GenBank/DDBJ whole genome shotgun (WGS) entry which is preliminary data.</text>
</comment>
<evidence type="ECO:0000313" key="2">
    <source>
        <dbReference type="Proteomes" id="UP001530400"/>
    </source>
</evidence>
<keyword evidence="2" id="KW-1185">Reference proteome</keyword>
<name>A0ABD3PHZ4_9STRA</name>
<protein>
    <recommendedName>
        <fullName evidence="3">Integrase catalytic domain-containing protein</fullName>
    </recommendedName>
</protein>
<dbReference type="EMBL" id="JALLPJ020000614">
    <property type="protein sequence ID" value="KAL3787337.1"/>
    <property type="molecule type" value="Genomic_DNA"/>
</dbReference>
<dbReference type="InterPro" id="IPR036397">
    <property type="entry name" value="RNaseH_sf"/>
</dbReference>
<evidence type="ECO:0000313" key="1">
    <source>
        <dbReference type="EMBL" id="KAL3787337.1"/>
    </source>
</evidence>
<dbReference type="Proteomes" id="UP001530400">
    <property type="component" value="Unassembled WGS sequence"/>
</dbReference>
<sequence>MGGSFMVSKAAEKSDRQLVLEDNFIDEVITEIKHLWPDVKMVKGSARHSESNGGVERANHTSKEKLAIWMKMNNSTDWATGSMFVQWQINTSYHHGIQDTPYRLTYGQLPRVGISQSPIDQKVLSALATEAEMNHLFGLGFTVLPTAATADVQDQARVEPTDDVLVLLMILECRYIICLSLVIVSAVSLLTHFFVAAAVEEEQLQPSDPNHPEYGLKPAAILDAVNGNKTTDVGTDTAPFSARMDFDNNGVKPSAVSDKAIDSVDETAAAPFVCTKSNSNDGKVSVNLTHYSFSSTQH</sequence>
<accession>A0ABD3PHZ4</accession>
<gene>
    <name evidence="1" type="ORF">ACHAWO_006263</name>
</gene>
<organism evidence="1 2">
    <name type="scientific">Cyclotella atomus</name>
    <dbReference type="NCBI Taxonomy" id="382360"/>
    <lineage>
        <taxon>Eukaryota</taxon>
        <taxon>Sar</taxon>
        <taxon>Stramenopiles</taxon>
        <taxon>Ochrophyta</taxon>
        <taxon>Bacillariophyta</taxon>
        <taxon>Coscinodiscophyceae</taxon>
        <taxon>Thalassiosirophycidae</taxon>
        <taxon>Stephanodiscales</taxon>
        <taxon>Stephanodiscaceae</taxon>
        <taxon>Cyclotella</taxon>
    </lineage>
</organism>
<dbReference type="AlphaFoldDB" id="A0ABD3PHZ4"/>
<reference evidence="1 2" key="1">
    <citation type="submission" date="2024-10" db="EMBL/GenBank/DDBJ databases">
        <title>Updated reference genomes for cyclostephanoid diatoms.</title>
        <authorList>
            <person name="Roberts W.R."/>
            <person name="Alverson A.J."/>
        </authorList>
    </citation>
    <scope>NUCLEOTIDE SEQUENCE [LARGE SCALE GENOMIC DNA]</scope>
    <source>
        <strain evidence="1 2">AJA010-31</strain>
    </source>
</reference>
<dbReference type="Gene3D" id="3.30.420.10">
    <property type="entry name" value="Ribonuclease H-like superfamily/Ribonuclease H"/>
    <property type="match status" value="1"/>
</dbReference>
<dbReference type="InterPro" id="IPR012337">
    <property type="entry name" value="RNaseH-like_sf"/>
</dbReference>